<sequence>MENIEKMIDEKKKQMAESLKKGNSVEIHASKDGIKVYEVRKKKV</sequence>
<evidence type="ECO:0000313" key="1">
    <source>
        <dbReference type="EMBL" id="VYU72893.1"/>
    </source>
</evidence>
<dbReference type="EMBL" id="CACRUM010000102">
    <property type="protein sequence ID" value="VYU72893.1"/>
    <property type="molecule type" value="Genomic_DNA"/>
</dbReference>
<reference evidence="1" key="1">
    <citation type="submission" date="2019-11" db="EMBL/GenBank/DDBJ databases">
        <authorList>
            <person name="Feng L."/>
        </authorList>
    </citation>
    <scope>NUCLEOTIDE SEQUENCE</scope>
    <source>
        <strain evidence="1">RintestinalisLFYP67</strain>
    </source>
</reference>
<organism evidence="1">
    <name type="scientific">Roseburia intestinalis</name>
    <dbReference type="NCBI Taxonomy" id="166486"/>
    <lineage>
        <taxon>Bacteria</taxon>
        <taxon>Bacillati</taxon>
        <taxon>Bacillota</taxon>
        <taxon>Clostridia</taxon>
        <taxon>Lachnospirales</taxon>
        <taxon>Lachnospiraceae</taxon>
        <taxon>Roseburia</taxon>
    </lineage>
</organism>
<proteinExistence type="predicted"/>
<protein>
    <submittedName>
        <fullName evidence="1">Uncharacterized protein</fullName>
    </submittedName>
</protein>
<gene>
    <name evidence="1" type="ORF">RILFYP67_03185</name>
</gene>
<accession>A0A6N3H969</accession>
<dbReference type="RefSeq" id="WP_279216925.1">
    <property type="nucleotide sequence ID" value="NZ_CACRUM010000102.1"/>
</dbReference>
<name>A0A6N3H969_9FIRM</name>
<dbReference type="AlphaFoldDB" id="A0A6N3H969"/>